<feature type="compositionally biased region" description="Polar residues" evidence="2">
    <location>
        <begin position="892"/>
        <end position="930"/>
    </location>
</feature>
<feature type="compositionally biased region" description="Polar residues" evidence="2">
    <location>
        <begin position="222"/>
        <end position="248"/>
    </location>
</feature>
<comment type="caution">
    <text evidence="3">The sequence shown here is derived from an EMBL/GenBank/DDBJ whole genome shotgun (WGS) entry which is preliminary data.</text>
</comment>
<feature type="region of interest" description="Disordered" evidence="2">
    <location>
        <begin position="892"/>
        <end position="966"/>
    </location>
</feature>
<evidence type="ECO:0000313" key="3">
    <source>
        <dbReference type="EMBL" id="KAG7328370.1"/>
    </source>
</evidence>
<protein>
    <recommendedName>
        <fullName evidence="5">Protein TALPID3</fullName>
    </recommendedName>
</protein>
<dbReference type="OrthoDB" id="10057439at2759"/>
<feature type="compositionally biased region" description="Pro residues" evidence="2">
    <location>
        <begin position="41"/>
        <end position="55"/>
    </location>
</feature>
<gene>
    <name evidence="3" type="ORF">KOW79_008314</name>
</gene>
<dbReference type="InterPro" id="IPR029246">
    <property type="entry name" value="TALPID3"/>
</dbReference>
<dbReference type="AlphaFoldDB" id="A0A9D3SM09"/>
<dbReference type="Proteomes" id="UP000824219">
    <property type="component" value="Linkage Group LG09"/>
</dbReference>
<keyword evidence="1" id="KW-0175">Coiled coil</keyword>
<feature type="compositionally biased region" description="Basic and acidic residues" evidence="2">
    <location>
        <begin position="196"/>
        <end position="206"/>
    </location>
</feature>
<feature type="region of interest" description="Disordered" evidence="2">
    <location>
        <begin position="848"/>
        <end position="877"/>
    </location>
</feature>
<dbReference type="Pfam" id="PF15324">
    <property type="entry name" value="TALPID3"/>
    <property type="match status" value="1"/>
</dbReference>
<dbReference type="GO" id="GO:0036064">
    <property type="term" value="C:ciliary basal body"/>
    <property type="evidence" value="ECO:0007669"/>
    <property type="project" value="TreeGrafter"/>
</dbReference>
<keyword evidence="4" id="KW-1185">Reference proteome</keyword>
<feature type="region of interest" description="Disordered" evidence="2">
    <location>
        <begin position="629"/>
        <end position="774"/>
    </location>
</feature>
<dbReference type="PANTHER" id="PTHR15721">
    <property type="entry name" value="KIAA0586 PROTEIN"/>
    <property type="match status" value="1"/>
</dbReference>
<evidence type="ECO:0000256" key="1">
    <source>
        <dbReference type="SAM" id="Coils"/>
    </source>
</evidence>
<feature type="compositionally biased region" description="Low complexity" evidence="2">
    <location>
        <begin position="748"/>
        <end position="763"/>
    </location>
</feature>
<feature type="region of interest" description="Disordered" evidence="2">
    <location>
        <begin position="489"/>
        <end position="531"/>
    </location>
</feature>
<feature type="compositionally biased region" description="Polar residues" evidence="2">
    <location>
        <begin position="939"/>
        <end position="956"/>
    </location>
</feature>
<reference evidence="3 4" key="1">
    <citation type="submission" date="2021-06" db="EMBL/GenBank/DDBJ databases">
        <title>Chromosome-level genome assembly of the red-tail catfish (Hemibagrus wyckioides).</title>
        <authorList>
            <person name="Shao F."/>
        </authorList>
    </citation>
    <scope>NUCLEOTIDE SEQUENCE [LARGE SCALE GENOMIC DNA]</scope>
    <source>
        <strain evidence="3">EC202008001</strain>
        <tissue evidence="3">Blood</tissue>
    </source>
</reference>
<feature type="compositionally biased region" description="Polar residues" evidence="2">
    <location>
        <begin position="639"/>
        <end position="651"/>
    </location>
</feature>
<feature type="compositionally biased region" description="Polar residues" evidence="2">
    <location>
        <begin position="73"/>
        <end position="82"/>
    </location>
</feature>
<feature type="compositionally biased region" description="Polar residues" evidence="2">
    <location>
        <begin position="689"/>
        <end position="703"/>
    </location>
</feature>
<feature type="coiled-coil region" evidence="1">
    <location>
        <begin position="87"/>
        <end position="114"/>
    </location>
</feature>
<feature type="compositionally biased region" description="Pro residues" evidence="2">
    <location>
        <begin position="445"/>
        <end position="457"/>
    </location>
</feature>
<feature type="compositionally biased region" description="Acidic residues" evidence="2">
    <location>
        <begin position="957"/>
        <end position="966"/>
    </location>
</feature>
<name>A0A9D3SM09_9TELE</name>
<feature type="region of interest" description="Disordered" evidence="2">
    <location>
        <begin position="172"/>
        <end position="251"/>
    </location>
</feature>
<evidence type="ECO:0008006" key="5">
    <source>
        <dbReference type="Google" id="ProtNLM"/>
    </source>
</evidence>
<dbReference type="PANTHER" id="PTHR15721:SF2">
    <property type="entry name" value="PROTEIN TALPID3"/>
    <property type="match status" value="1"/>
</dbReference>
<proteinExistence type="predicted"/>
<dbReference type="EMBL" id="JAHKSW010000009">
    <property type="protein sequence ID" value="KAG7328370.1"/>
    <property type="molecule type" value="Genomic_DNA"/>
</dbReference>
<organism evidence="3 4">
    <name type="scientific">Hemibagrus wyckioides</name>
    <dbReference type="NCBI Taxonomy" id="337641"/>
    <lineage>
        <taxon>Eukaryota</taxon>
        <taxon>Metazoa</taxon>
        <taxon>Chordata</taxon>
        <taxon>Craniata</taxon>
        <taxon>Vertebrata</taxon>
        <taxon>Euteleostomi</taxon>
        <taxon>Actinopterygii</taxon>
        <taxon>Neopterygii</taxon>
        <taxon>Teleostei</taxon>
        <taxon>Ostariophysi</taxon>
        <taxon>Siluriformes</taxon>
        <taxon>Bagridae</taxon>
        <taxon>Hemibagrus</taxon>
    </lineage>
</organism>
<sequence length="966" mass="104774">MQQANAMLQDLSRLKDEMRNLIQTADAFPVKPAEPSHLAPPTLPSPPPQPPPPVSMPSEQDDEVSPKAIPLSRPNQLQNSRPPVSMFEDAERVLRQVRQSRKVLEENLQAILRAKEGEVLHTQLEALSNNRDASKELRIKKTVDAWINTLSKEIQEELTQHGSVVQMKAVERDSVAAGGSTQRDQSSRSRSTAGKEPGRLGRERKGATAAARRKTSHRDSNRPQAVSTQASSQELASSFRNSTEQHPQASAVLKSAGDEAYLTKVYGKALYEGHRRTLKKGPYLRFSSPTPKSKVQRPKMIESVKGVKMKSCKTQTSVSGACHASLLQPVSSEPQYLFSPCSPIEEQQPGSLLKGYLMPMAIPLGKPRVDTQAALPSRVIISDKPATVITSIPPAPKVAPLIRKPNTLLLEVQSEPKKPAPHLEIQVQPSVNIESVSALSCTLSPSPPPSPLLPPPSFQSGVDDRAFEEEAEENDGFPGTGVFEVADNSQEPEMEGEFPDSPIELHGLPSPPVALYHGPTFPPQPSQPSPLAQPIITAIQHRETLENRLVDWVEQQLMARMISGMFPQPVHTDPATNSEPEDSVTSDTTVETAGGLQLAVDAGMPVDSELIRQYVNEVLTDLIVLTLGQREGPREPPGTASSQDTHVQQESTVPTPVPTPEPTVRESSPALREAPSPISTPDLSEHPSLAQSPRDSQHAQPQQPVLPVAREEEEEEAIIHPFSPVLPKPQNPPTATVEHTEPAPPESPSVKESSSNSSTSITEMETETETAARHISEGELLLSCGQMAAVRALAEEGFTLQNLMTSFNSSLHGVQDMDYDPPSEGEVTRRPLVSAHHDPILSLLARMEQGSVSQSHQPERWRDDESSGEVSEGQRPVLTVVQEKVVTGHSLISQHQSIQPSTEQSPYANPGSPGQSQIQHTGSEGAQQAGGSLELMSLQLLSGQRDSRSPSISTVEGDSDSFSDMF</sequence>
<feature type="region of interest" description="Disordered" evidence="2">
    <location>
        <begin position="23"/>
        <end position="85"/>
    </location>
</feature>
<feature type="region of interest" description="Disordered" evidence="2">
    <location>
        <begin position="568"/>
        <end position="590"/>
    </location>
</feature>
<dbReference type="GO" id="GO:0005814">
    <property type="term" value="C:centriole"/>
    <property type="evidence" value="ECO:0007669"/>
    <property type="project" value="TreeGrafter"/>
</dbReference>
<evidence type="ECO:0000256" key="2">
    <source>
        <dbReference type="SAM" id="MobiDB-lite"/>
    </source>
</evidence>
<evidence type="ECO:0000313" key="4">
    <source>
        <dbReference type="Proteomes" id="UP000824219"/>
    </source>
</evidence>
<dbReference type="GO" id="GO:0007224">
    <property type="term" value="P:smoothened signaling pathway"/>
    <property type="evidence" value="ECO:0007669"/>
    <property type="project" value="InterPro"/>
</dbReference>
<feature type="compositionally biased region" description="Low complexity" evidence="2">
    <location>
        <begin position="180"/>
        <end position="192"/>
    </location>
</feature>
<feature type="region of interest" description="Disordered" evidence="2">
    <location>
        <begin position="440"/>
        <end position="462"/>
    </location>
</feature>
<accession>A0A9D3SM09</accession>